<dbReference type="SUPFAM" id="SSF56059">
    <property type="entry name" value="Glutathione synthetase ATP-binding domain-like"/>
    <property type="match status" value="1"/>
</dbReference>
<organism evidence="1 2">
    <name type="scientific">Paenibacillus flagellatus</name>
    <dbReference type="NCBI Taxonomy" id="2211139"/>
    <lineage>
        <taxon>Bacteria</taxon>
        <taxon>Bacillati</taxon>
        <taxon>Bacillota</taxon>
        <taxon>Bacilli</taxon>
        <taxon>Bacillales</taxon>
        <taxon>Paenibacillaceae</taxon>
        <taxon>Paenibacillus</taxon>
    </lineage>
</organism>
<dbReference type="EMBL" id="QJVJ01000011">
    <property type="protein sequence ID" value="PYI51957.1"/>
    <property type="molecule type" value="Genomic_DNA"/>
</dbReference>
<proteinExistence type="predicted"/>
<dbReference type="RefSeq" id="WP_110842584.1">
    <property type="nucleotide sequence ID" value="NZ_QJVJ01000011.1"/>
</dbReference>
<sequence>MPTTPRTVHSKWRKTAALLRHRTVRAHVPVTKPMNRQTLKDMLDRHRMVYAKPDIGMFGNGVIRIEKRTGPGGAPVYWFQSGAVARTFHTFGAMYDALGRYKKRRSYLVQKGIHLLKHGGRRFDLRVMVQQSPKRRWETTGLIGRLAHPRKVVTNYHNGGTPMPVGTLLATHMPKARREAVCRRLEKLGVDTAAQMARSFPGVKEIGLDVALDRTLHPWILEVNTLPDPYIFRTLKDKTMFRKIYRYAVAYGRIRTRARSRKR</sequence>
<gene>
    <name evidence="1" type="ORF">DLM86_23335</name>
</gene>
<name>A0A2V5KM36_9BACL</name>
<keyword evidence="1" id="KW-0067">ATP-binding</keyword>
<dbReference type="AlphaFoldDB" id="A0A2V5KM36"/>
<keyword evidence="1" id="KW-0547">Nucleotide-binding</keyword>
<dbReference type="Gene3D" id="3.30.470.20">
    <property type="entry name" value="ATP-grasp fold, B domain"/>
    <property type="match status" value="1"/>
</dbReference>
<evidence type="ECO:0000313" key="1">
    <source>
        <dbReference type="EMBL" id="PYI51957.1"/>
    </source>
</evidence>
<reference evidence="1 2" key="1">
    <citation type="submission" date="2018-05" db="EMBL/GenBank/DDBJ databases">
        <title>Paenibacillus flagellatus sp. nov., isolated from selenium mineral soil.</title>
        <authorList>
            <person name="Dai X."/>
        </authorList>
    </citation>
    <scope>NUCLEOTIDE SEQUENCE [LARGE SCALE GENOMIC DNA]</scope>
    <source>
        <strain evidence="1 2">DXL2</strain>
    </source>
</reference>
<dbReference type="Proteomes" id="UP000247476">
    <property type="component" value="Unassembled WGS sequence"/>
</dbReference>
<keyword evidence="2" id="KW-1185">Reference proteome</keyword>
<accession>A0A2V5KM36</accession>
<dbReference type="OrthoDB" id="7869153at2"/>
<dbReference type="Pfam" id="PF14398">
    <property type="entry name" value="ATPgrasp_YheCD"/>
    <property type="match status" value="1"/>
</dbReference>
<dbReference type="GO" id="GO:0005524">
    <property type="term" value="F:ATP binding"/>
    <property type="evidence" value="ECO:0007669"/>
    <property type="project" value="UniProtKB-KW"/>
</dbReference>
<evidence type="ECO:0000313" key="2">
    <source>
        <dbReference type="Proteomes" id="UP000247476"/>
    </source>
</evidence>
<protein>
    <submittedName>
        <fullName evidence="1">ATP-binding protein</fullName>
    </submittedName>
</protein>
<comment type="caution">
    <text evidence="1">The sequence shown here is derived from an EMBL/GenBank/DDBJ whole genome shotgun (WGS) entry which is preliminary data.</text>
</comment>
<dbReference type="InterPro" id="IPR026838">
    <property type="entry name" value="YheC/D"/>
</dbReference>